<dbReference type="AlphaFoldDB" id="A0A6L2MTB5"/>
<proteinExistence type="predicted"/>
<feature type="coiled-coil region" evidence="1">
    <location>
        <begin position="216"/>
        <end position="246"/>
    </location>
</feature>
<accession>A0A6L2MTB5</accession>
<evidence type="ECO:0000256" key="1">
    <source>
        <dbReference type="SAM" id="Coils"/>
    </source>
</evidence>
<organism evidence="2">
    <name type="scientific">Tanacetum cinerariifolium</name>
    <name type="common">Dalmatian daisy</name>
    <name type="synonym">Chrysanthemum cinerariifolium</name>
    <dbReference type="NCBI Taxonomy" id="118510"/>
    <lineage>
        <taxon>Eukaryota</taxon>
        <taxon>Viridiplantae</taxon>
        <taxon>Streptophyta</taxon>
        <taxon>Embryophyta</taxon>
        <taxon>Tracheophyta</taxon>
        <taxon>Spermatophyta</taxon>
        <taxon>Magnoliopsida</taxon>
        <taxon>eudicotyledons</taxon>
        <taxon>Gunneridae</taxon>
        <taxon>Pentapetalae</taxon>
        <taxon>asterids</taxon>
        <taxon>campanulids</taxon>
        <taxon>Asterales</taxon>
        <taxon>Asteraceae</taxon>
        <taxon>Asteroideae</taxon>
        <taxon>Anthemideae</taxon>
        <taxon>Anthemidinae</taxon>
        <taxon>Tanacetum</taxon>
    </lineage>
</organism>
<sequence length="328" mass="37561">MSRTGVVKAEIYHLDLDHPSKVLSMQEDDSEVQEVVEVVTTAKLITEVVTAATSQVSAASATISAAKPSIPAAAPTVVAAYTRRKKGVIIRDPKEELSSKTSAKTPKLKDKGKGILIETPKPMKKKDQIELDAEYARKLHEEINKDIDWDAVIDHVKQKSKENLQYIKRYQVMKKRPQTKSEARKNMMIYLMNTAGYKLDSLKECRMMRFVQSFKLAQKAATRRKLNEEAQEVEDLKKHLEVVNNEDDDVFTEATLLARKVPVVDYQIVLINNKPRFKIIKADETHQLYISFITLLKNFDREDMEDLWGIVKERFSISKPSTFLMNIY</sequence>
<comment type="caution">
    <text evidence="2">The sequence shown here is derived from an EMBL/GenBank/DDBJ whole genome shotgun (WGS) entry which is preliminary data.</text>
</comment>
<keyword evidence="1" id="KW-0175">Coiled coil</keyword>
<protein>
    <submittedName>
        <fullName evidence="2">Uncharacterized protein</fullName>
    </submittedName>
</protein>
<evidence type="ECO:0000313" key="2">
    <source>
        <dbReference type="EMBL" id="GEU75615.1"/>
    </source>
</evidence>
<dbReference type="EMBL" id="BKCJ010007117">
    <property type="protein sequence ID" value="GEU75615.1"/>
    <property type="molecule type" value="Genomic_DNA"/>
</dbReference>
<gene>
    <name evidence="2" type="ORF">Tci_047593</name>
</gene>
<reference evidence="2" key="1">
    <citation type="journal article" date="2019" name="Sci. Rep.">
        <title>Draft genome of Tanacetum cinerariifolium, the natural source of mosquito coil.</title>
        <authorList>
            <person name="Yamashiro T."/>
            <person name="Shiraishi A."/>
            <person name="Satake H."/>
            <person name="Nakayama K."/>
        </authorList>
    </citation>
    <scope>NUCLEOTIDE SEQUENCE</scope>
</reference>
<name>A0A6L2MTB5_TANCI</name>